<dbReference type="PROSITE" id="PS50262">
    <property type="entry name" value="G_PROTEIN_RECEP_F1_2"/>
    <property type="match status" value="1"/>
</dbReference>
<dbReference type="PRINTS" id="PR00237">
    <property type="entry name" value="GPCRRHODOPSN"/>
</dbReference>
<evidence type="ECO:0000256" key="5">
    <source>
        <dbReference type="ARBA" id="ARBA00023040"/>
    </source>
</evidence>
<keyword evidence="6 10" id="KW-0472">Membrane</keyword>
<dbReference type="PANTHER" id="PTHR24246">
    <property type="entry name" value="OLFACTORY RECEPTOR AND ADENOSINE RECEPTOR"/>
    <property type="match status" value="1"/>
</dbReference>
<accession>A0A1W0WQS5</accession>
<keyword evidence="2" id="KW-1003">Cell membrane</keyword>
<feature type="domain" description="G-protein coupled receptors family 1 profile" evidence="11">
    <location>
        <begin position="34"/>
        <end position="309"/>
    </location>
</feature>
<evidence type="ECO:0000256" key="8">
    <source>
        <dbReference type="ARBA" id="ARBA00023180"/>
    </source>
</evidence>
<evidence type="ECO:0000313" key="13">
    <source>
        <dbReference type="Proteomes" id="UP000192578"/>
    </source>
</evidence>
<reference evidence="13" key="1">
    <citation type="submission" date="2017-01" db="EMBL/GenBank/DDBJ databases">
        <title>Comparative genomics of anhydrobiosis in the tardigrade Hypsibius dujardini.</title>
        <authorList>
            <person name="Yoshida Y."/>
            <person name="Koutsovoulos G."/>
            <person name="Laetsch D."/>
            <person name="Stevens L."/>
            <person name="Kumar S."/>
            <person name="Horikawa D."/>
            <person name="Ishino K."/>
            <person name="Komine S."/>
            <person name="Tomita M."/>
            <person name="Blaxter M."/>
            <person name="Arakawa K."/>
        </authorList>
    </citation>
    <scope>NUCLEOTIDE SEQUENCE [LARGE SCALE GENOMIC DNA]</scope>
    <source>
        <strain evidence="13">Z151</strain>
    </source>
</reference>
<keyword evidence="13" id="KW-1185">Reference proteome</keyword>
<dbReference type="CDD" id="cd00637">
    <property type="entry name" value="7tm_classA_rhodopsin-like"/>
    <property type="match status" value="1"/>
</dbReference>
<keyword evidence="8" id="KW-0325">Glycoprotein</keyword>
<evidence type="ECO:0000256" key="7">
    <source>
        <dbReference type="ARBA" id="ARBA00023170"/>
    </source>
</evidence>
<keyword evidence="4 10" id="KW-1133">Transmembrane helix</keyword>
<dbReference type="EMBL" id="MTYJ01000059">
    <property type="protein sequence ID" value="OQV17555.1"/>
    <property type="molecule type" value="Genomic_DNA"/>
</dbReference>
<evidence type="ECO:0000256" key="10">
    <source>
        <dbReference type="SAM" id="Phobius"/>
    </source>
</evidence>
<feature type="transmembrane region" description="Helical" evidence="10">
    <location>
        <begin position="293"/>
        <end position="313"/>
    </location>
</feature>
<evidence type="ECO:0000256" key="2">
    <source>
        <dbReference type="ARBA" id="ARBA00022475"/>
    </source>
</evidence>
<keyword evidence="5" id="KW-0297">G-protein coupled receptor</keyword>
<feature type="transmembrane region" description="Helical" evidence="10">
    <location>
        <begin position="92"/>
        <end position="112"/>
    </location>
</feature>
<keyword evidence="7" id="KW-0675">Receptor</keyword>
<dbReference type="GO" id="GO:0005886">
    <property type="term" value="C:plasma membrane"/>
    <property type="evidence" value="ECO:0007669"/>
    <property type="project" value="UniProtKB-SubCell"/>
</dbReference>
<evidence type="ECO:0000256" key="6">
    <source>
        <dbReference type="ARBA" id="ARBA00023136"/>
    </source>
</evidence>
<dbReference type="OrthoDB" id="9990906at2759"/>
<evidence type="ECO:0000259" key="11">
    <source>
        <dbReference type="PROSITE" id="PS50262"/>
    </source>
</evidence>
<organism evidence="12 13">
    <name type="scientific">Hypsibius exemplaris</name>
    <name type="common">Freshwater tardigrade</name>
    <dbReference type="NCBI Taxonomy" id="2072580"/>
    <lineage>
        <taxon>Eukaryota</taxon>
        <taxon>Metazoa</taxon>
        <taxon>Ecdysozoa</taxon>
        <taxon>Tardigrada</taxon>
        <taxon>Eutardigrada</taxon>
        <taxon>Parachela</taxon>
        <taxon>Hypsibioidea</taxon>
        <taxon>Hypsibiidae</taxon>
        <taxon>Hypsibius</taxon>
    </lineage>
</organism>
<dbReference type="Pfam" id="PF00001">
    <property type="entry name" value="7tm_1"/>
    <property type="match status" value="1"/>
</dbReference>
<protein>
    <recommendedName>
        <fullName evidence="11">G-protein coupled receptors family 1 profile domain-containing protein</fullName>
    </recommendedName>
</protein>
<feature type="transmembrane region" description="Helical" evidence="10">
    <location>
        <begin position="20"/>
        <end position="43"/>
    </location>
</feature>
<dbReference type="InterPro" id="IPR000276">
    <property type="entry name" value="GPCR_Rhodpsn"/>
</dbReference>
<keyword evidence="3 10" id="KW-0812">Transmembrane</keyword>
<dbReference type="AlphaFoldDB" id="A0A1W0WQS5"/>
<name>A0A1W0WQS5_HYPEX</name>
<evidence type="ECO:0000256" key="9">
    <source>
        <dbReference type="ARBA" id="ARBA00023224"/>
    </source>
</evidence>
<comment type="subcellular location">
    <subcellularLocation>
        <location evidence="1">Cell membrane</location>
        <topology evidence="1">Multi-pass membrane protein</topology>
    </subcellularLocation>
</comment>
<dbReference type="SUPFAM" id="SSF81321">
    <property type="entry name" value="Family A G protein-coupled receptor-like"/>
    <property type="match status" value="1"/>
</dbReference>
<feature type="transmembrane region" description="Helical" evidence="10">
    <location>
        <begin position="55"/>
        <end position="77"/>
    </location>
</feature>
<evidence type="ECO:0000313" key="12">
    <source>
        <dbReference type="EMBL" id="OQV17555.1"/>
    </source>
</evidence>
<proteinExistence type="predicted"/>
<dbReference type="GO" id="GO:0004930">
    <property type="term" value="F:G protein-coupled receptor activity"/>
    <property type="evidence" value="ECO:0007669"/>
    <property type="project" value="UniProtKB-KW"/>
</dbReference>
<evidence type="ECO:0000256" key="4">
    <source>
        <dbReference type="ARBA" id="ARBA00022989"/>
    </source>
</evidence>
<feature type="transmembrane region" description="Helical" evidence="10">
    <location>
        <begin position="255"/>
        <end position="281"/>
    </location>
</feature>
<feature type="transmembrane region" description="Helical" evidence="10">
    <location>
        <begin position="133"/>
        <end position="159"/>
    </location>
</feature>
<dbReference type="InterPro" id="IPR017452">
    <property type="entry name" value="GPCR_Rhodpsn_7TM"/>
</dbReference>
<dbReference type="PANTHER" id="PTHR24246:SF27">
    <property type="entry name" value="ADENOSINE RECEPTOR, ISOFORM A"/>
    <property type="match status" value="1"/>
</dbReference>
<dbReference type="Gene3D" id="1.20.1070.10">
    <property type="entry name" value="Rhodopsin 7-helix transmembrane proteins"/>
    <property type="match status" value="1"/>
</dbReference>
<gene>
    <name evidence="12" type="ORF">BV898_08326</name>
</gene>
<sequence>MSNYSNSTSAVESTKIWTFIPSYSLAVLLAAILTNGSVLYLFLRHSHLRTAFTVYLINLLAASLLAQLIQVPLYLVANLRPYWWIGRSACTIYIYGFFIQAGMCNAHALISINRLWAVLRPISYRRLHTKRTAWIICGIMWLYIHAITLPGFIADALYYRLPEERHGCFLNKGPQPGWAYTHQFMVFSLPVMLVGLAYPVICCKTWKRSVSGRSIQPLSVRGETTEGDGMAVPVAAVHSVPSVGQSVAQRQSRSFWVLTIVTVSMLILWLPSIVFYTAMMFQDVSGWVGVSEAATVLLFLESVTDPIMFTLALKDLRIAFVKSFVM</sequence>
<evidence type="ECO:0000256" key="1">
    <source>
        <dbReference type="ARBA" id="ARBA00004651"/>
    </source>
</evidence>
<keyword evidence="9" id="KW-0807">Transducer</keyword>
<comment type="caution">
    <text evidence="12">The sequence shown here is derived from an EMBL/GenBank/DDBJ whole genome shotgun (WGS) entry which is preliminary data.</text>
</comment>
<dbReference type="Proteomes" id="UP000192578">
    <property type="component" value="Unassembled WGS sequence"/>
</dbReference>
<feature type="transmembrane region" description="Helical" evidence="10">
    <location>
        <begin position="179"/>
        <end position="201"/>
    </location>
</feature>
<evidence type="ECO:0000256" key="3">
    <source>
        <dbReference type="ARBA" id="ARBA00022692"/>
    </source>
</evidence>